<reference evidence="1 2" key="1">
    <citation type="submission" date="2018-09" db="EMBL/GenBank/DDBJ databases">
        <title>Genomic investigation of the strawberry pathogen Phytophthora fragariae indicates pathogenicity is determined by transcriptional variation in three key races.</title>
        <authorList>
            <person name="Adams T.M."/>
            <person name="Armitage A.D."/>
            <person name="Sobczyk M.K."/>
            <person name="Bates H.J."/>
            <person name="Dunwell J.M."/>
            <person name="Nellist C.F."/>
            <person name="Harrison R.J."/>
        </authorList>
    </citation>
    <scope>NUCLEOTIDE SEQUENCE [LARGE SCALE GENOMIC DNA]</scope>
    <source>
        <strain evidence="1 2">NOV-77</strain>
    </source>
</reference>
<name>A0A6G0SH66_9STRA</name>
<dbReference type="Proteomes" id="UP000486351">
    <property type="component" value="Unassembled WGS sequence"/>
</dbReference>
<evidence type="ECO:0000313" key="2">
    <source>
        <dbReference type="Proteomes" id="UP000486351"/>
    </source>
</evidence>
<sequence length="177" mass="20074">MHRAVRSKREKITLLNKRKSRGAQEVNFSVGDYVLRSRVDERCHNKLLVTWIGPYVVTSANAHSFRVRHLLTGKEQDVRASRLNFYADSDLEVTEELLAHVAAQGIVLKGENLVDHRWNKESERFELLVSRCGLESIEDSWEPLQSLAQDIPVLVQAYVDAAKNSELSTAFQALVSS</sequence>
<dbReference type="InterPro" id="IPR016197">
    <property type="entry name" value="Chromo-like_dom_sf"/>
</dbReference>
<dbReference type="AlphaFoldDB" id="A0A6G0SH66"/>
<gene>
    <name evidence="1" type="ORF">PF008_g2409</name>
</gene>
<dbReference type="SUPFAM" id="SSF54160">
    <property type="entry name" value="Chromo domain-like"/>
    <property type="match status" value="1"/>
</dbReference>
<evidence type="ECO:0008006" key="3">
    <source>
        <dbReference type="Google" id="ProtNLM"/>
    </source>
</evidence>
<comment type="caution">
    <text evidence="1">The sequence shown here is derived from an EMBL/GenBank/DDBJ whole genome shotgun (WGS) entry which is preliminary data.</text>
</comment>
<proteinExistence type="predicted"/>
<dbReference type="EMBL" id="QXFY01000065">
    <property type="protein sequence ID" value="KAE9359044.1"/>
    <property type="molecule type" value="Genomic_DNA"/>
</dbReference>
<organism evidence="1 2">
    <name type="scientific">Phytophthora fragariae</name>
    <dbReference type="NCBI Taxonomy" id="53985"/>
    <lineage>
        <taxon>Eukaryota</taxon>
        <taxon>Sar</taxon>
        <taxon>Stramenopiles</taxon>
        <taxon>Oomycota</taxon>
        <taxon>Peronosporomycetes</taxon>
        <taxon>Peronosporales</taxon>
        <taxon>Peronosporaceae</taxon>
        <taxon>Phytophthora</taxon>
    </lineage>
</organism>
<protein>
    <recommendedName>
        <fullName evidence="3">Chromo domain-containing protein</fullName>
    </recommendedName>
</protein>
<accession>A0A6G0SH66</accession>
<dbReference type="Gene3D" id="2.40.50.40">
    <property type="match status" value="1"/>
</dbReference>
<evidence type="ECO:0000313" key="1">
    <source>
        <dbReference type="EMBL" id="KAE9359044.1"/>
    </source>
</evidence>